<dbReference type="OrthoDB" id="8954816at2759"/>
<name>A0A2I4CTT1_AUSLI</name>
<keyword evidence="2" id="KW-1185">Reference proteome</keyword>
<dbReference type="AlphaFoldDB" id="A0A2I4CTT1"/>
<reference evidence="3" key="1">
    <citation type="submission" date="2025-08" db="UniProtKB">
        <authorList>
            <consortium name="RefSeq"/>
        </authorList>
    </citation>
    <scope>IDENTIFICATION</scope>
</reference>
<keyword evidence="1" id="KW-0472">Membrane</keyword>
<evidence type="ECO:0000313" key="3">
    <source>
        <dbReference type="RefSeq" id="XP_013883397.1"/>
    </source>
</evidence>
<dbReference type="PANTHER" id="PTHR47510:SF3">
    <property type="entry name" value="ENDO_EXONUCLEASE_PHOSPHATASE DOMAIN-CONTAINING PROTEIN"/>
    <property type="match status" value="1"/>
</dbReference>
<dbReference type="InParanoid" id="A0A2I4CTT1"/>
<keyword evidence="1" id="KW-0812">Transmembrane</keyword>
<dbReference type="KEGG" id="alim:106531979"/>
<gene>
    <name evidence="3" type="primary">LOC106531979</name>
</gene>
<evidence type="ECO:0000256" key="1">
    <source>
        <dbReference type="SAM" id="Phobius"/>
    </source>
</evidence>
<sequence length="250" mass="27723">MKPTHKLLFILCPMLVLVFIYYSSEKLQMYVWGQKPQRDSDRAAAETTLVQTKGAEGKRNGEMENDITVGRIVSSVYDKQGFLLQLETKLSTELTYKYGNLSKGACKPGYAAAKMTTIYPKQALILATEEVRRALMRVPARKAASPDGIPGRILKSCANQLAAPFTDIYNASLAQSTVPACFKATTVIPIPKKTTISCLNDYRPIALTPIAMKCFERLILGHIKNSLPGTLDPHQFAYRQTQEQLLSPCC</sequence>
<accession>A0A2I4CTT1</accession>
<proteinExistence type="predicted"/>
<protein>
    <submittedName>
        <fullName evidence="3">Uncharacterized protein LOC106531979</fullName>
    </submittedName>
</protein>
<dbReference type="Proteomes" id="UP000192220">
    <property type="component" value="Unplaced"/>
</dbReference>
<organism evidence="2 3">
    <name type="scientific">Austrofundulus limnaeus</name>
    <name type="common">Annual killifish</name>
    <dbReference type="NCBI Taxonomy" id="52670"/>
    <lineage>
        <taxon>Eukaryota</taxon>
        <taxon>Metazoa</taxon>
        <taxon>Chordata</taxon>
        <taxon>Craniata</taxon>
        <taxon>Vertebrata</taxon>
        <taxon>Euteleostomi</taxon>
        <taxon>Actinopterygii</taxon>
        <taxon>Neopterygii</taxon>
        <taxon>Teleostei</taxon>
        <taxon>Neoteleostei</taxon>
        <taxon>Acanthomorphata</taxon>
        <taxon>Ovalentaria</taxon>
        <taxon>Atherinomorphae</taxon>
        <taxon>Cyprinodontiformes</taxon>
        <taxon>Rivulidae</taxon>
        <taxon>Austrofundulus</taxon>
    </lineage>
</organism>
<feature type="transmembrane region" description="Helical" evidence="1">
    <location>
        <begin position="7"/>
        <end position="24"/>
    </location>
</feature>
<dbReference type="PANTHER" id="PTHR47510">
    <property type="entry name" value="REVERSE TRANSCRIPTASE DOMAIN-CONTAINING PROTEIN"/>
    <property type="match status" value="1"/>
</dbReference>
<dbReference type="RefSeq" id="XP_013883397.1">
    <property type="nucleotide sequence ID" value="XM_014027943.1"/>
</dbReference>
<dbReference type="GeneID" id="106531979"/>
<dbReference type="STRING" id="52670.A0A2I4CTT1"/>
<evidence type="ECO:0000313" key="2">
    <source>
        <dbReference type="Proteomes" id="UP000192220"/>
    </source>
</evidence>
<keyword evidence="1" id="KW-1133">Transmembrane helix</keyword>